<dbReference type="GO" id="GO:0018456">
    <property type="term" value="F:aryl-alcohol dehydrogenase (NAD+) activity"/>
    <property type="evidence" value="ECO:0007669"/>
    <property type="project" value="UniProtKB-EC"/>
</dbReference>
<evidence type="ECO:0000256" key="3">
    <source>
        <dbReference type="ARBA" id="ARBA00022723"/>
    </source>
</evidence>
<dbReference type="GO" id="GO:0008270">
    <property type="term" value="F:zinc ion binding"/>
    <property type="evidence" value="ECO:0007669"/>
    <property type="project" value="InterPro"/>
</dbReference>
<comment type="caution">
    <text evidence="8">The sequence shown here is derived from an EMBL/GenBank/DDBJ whole genome shotgun (WGS) entry which is preliminary data.</text>
</comment>
<name>A0A840VDU4_9PROT</name>
<dbReference type="PANTHER" id="PTHR43350">
    <property type="entry name" value="NAD-DEPENDENT ALCOHOL DEHYDROGENASE"/>
    <property type="match status" value="1"/>
</dbReference>
<dbReference type="FunFam" id="3.40.50.720:FF:000003">
    <property type="entry name" value="S-(hydroxymethyl)glutathione dehydrogenase"/>
    <property type="match status" value="1"/>
</dbReference>
<dbReference type="Gene3D" id="3.40.50.720">
    <property type="entry name" value="NAD(P)-binding Rossmann-like Domain"/>
    <property type="match status" value="1"/>
</dbReference>
<dbReference type="PROSITE" id="PS00059">
    <property type="entry name" value="ADH_ZINC"/>
    <property type="match status" value="1"/>
</dbReference>
<dbReference type="PANTHER" id="PTHR43350:SF2">
    <property type="entry name" value="GROES-LIKE ZINC-BINDING ALCOHOL DEHYDROGENASE FAMILY PROTEIN"/>
    <property type="match status" value="1"/>
</dbReference>
<dbReference type="SMART" id="SM00829">
    <property type="entry name" value="PKS_ER"/>
    <property type="match status" value="1"/>
</dbReference>
<dbReference type="InterPro" id="IPR011032">
    <property type="entry name" value="GroES-like_sf"/>
</dbReference>
<keyword evidence="9" id="KW-1185">Reference proteome</keyword>
<dbReference type="EC" id="1.1.1.90" evidence="8"/>
<evidence type="ECO:0000256" key="1">
    <source>
        <dbReference type="ARBA" id="ARBA00001947"/>
    </source>
</evidence>
<dbReference type="SUPFAM" id="SSF51735">
    <property type="entry name" value="NAD(P)-binding Rossmann-fold domains"/>
    <property type="match status" value="1"/>
</dbReference>
<dbReference type="RefSeq" id="WP_183266067.1">
    <property type="nucleotide sequence ID" value="NZ_JACHFJ010000004.1"/>
</dbReference>
<dbReference type="SUPFAM" id="SSF50129">
    <property type="entry name" value="GroES-like"/>
    <property type="match status" value="1"/>
</dbReference>
<evidence type="ECO:0000256" key="2">
    <source>
        <dbReference type="ARBA" id="ARBA00008072"/>
    </source>
</evidence>
<dbReference type="Gene3D" id="3.90.180.10">
    <property type="entry name" value="Medium-chain alcohol dehydrogenases, catalytic domain"/>
    <property type="match status" value="1"/>
</dbReference>
<organism evidence="8 9">
    <name type="scientific">Acidocella aromatica</name>
    <dbReference type="NCBI Taxonomy" id="1303579"/>
    <lineage>
        <taxon>Bacteria</taxon>
        <taxon>Pseudomonadati</taxon>
        <taxon>Pseudomonadota</taxon>
        <taxon>Alphaproteobacteria</taxon>
        <taxon>Acetobacterales</taxon>
        <taxon>Acidocellaceae</taxon>
        <taxon>Acidocella</taxon>
    </lineage>
</organism>
<dbReference type="InterPro" id="IPR002328">
    <property type="entry name" value="ADH_Zn_CS"/>
</dbReference>
<evidence type="ECO:0000256" key="5">
    <source>
        <dbReference type="ARBA" id="ARBA00023002"/>
    </source>
</evidence>
<gene>
    <name evidence="8" type="ORF">HNP71_001305</name>
</gene>
<evidence type="ECO:0000313" key="8">
    <source>
        <dbReference type="EMBL" id="MBB5373047.1"/>
    </source>
</evidence>
<accession>A0A840VDU4</accession>
<evidence type="ECO:0000256" key="4">
    <source>
        <dbReference type="ARBA" id="ARBA00022833"/>
    </source>
</evidence>
<dbReference type="AlphaFoldDB" id="A0A840VDU4"/>
<comment type="cofactor">
    <cofactor evidence="1 6">
        <name>Zn(2+)</name>
        <dbReference type="ChEBI" id="CHEBI:29105"/>
    </cofactor>
</comment>
<dbReference type="Proteomes" id="UP000553706">
    <property type="component" value="Unassembled WGS sequence"/>
</dbReference>
<comment type="similarity">
    <text evidence="2 6">Belongs to the zinc-containing alcohol dehydrogenase family.</text>
</comment>
<protein>
    <submittedName>
        <fullName evidence="8">Aryl-alcohol dehydrogenase</fullName>
        <ecNumber evidence="8">1.1.1.90</ecNumber>
    </submittedName>
</protein>
<dbReference type="InterPro" id="IPR036291">
    <property type="entry name" value="NAD(P)-bd_dom_sf"/>
</dbReference>
<keyword evidence="5 8" id="KW-0560">Oxidoreductase</keyword>
<dbReference type="EMBL" id="JACHFJ010000004">
    <property type="protein sequence ID" value="MBB5373047.1"/>
    <property type="molecule type" value="Genomic_DNA"/>
</dbReference>
<dbReference type="CDD" id="cd08278">
    <property type="entry name" value="benzyl_alcohol_DH"/>
    <property type="match status" value="1"/>
</dbReference>
<reference evidence="8 9" key="1">
    <citation type="submission" date="2020-08" db="EMBL/GenBank/DDBJ databases">
        <title>Genomic Encyclopedia of Type Strains, Phase IV (KMG-IV): sequencing the most valuable type-strain genomes for metagenomic binning, comparative biology and taxonomic classification.</title>
        <authorList>
            <person name="Goeker M."/>
        </authorList>
    </citation>
    <scope>NUCLEOTIDE SEQUENCE [LARGE SCALE GENOMIC DNA]</scope>
    <source>
        <strain evidence="8 9">DSM 27026</strain>
    </source>
</reference>
<evidence type="ECO:0000259" key="7">
    <source>
        <dbReference type="SMART" id="SM00829"/>
    </source>
</evidence>
<dbReference type="Pfam" id="PF00107">
    <property type="entry name" value="ADH_zinc_N"/>
    <property type="match status" value="1"/>
</dbReference>
<proteinExistence type="inferred from homology"/>
<sequence>MVSCTCAVVHGKSQRFSVETLTLEDPRPGEVLVEIAGVGICHTDIVVRDQYYPTPLLAVLGHEGSGRVLKVGAGVTKVEPGDHVVLAFGSCGECINCKQGKPGYCLNFFGYNFAGCRPDGSKPYQAADGSPISGCFFSQSSFGTHALALERNVVKIGKDVPLELMGPLGCGISTGAGTVMNALRPGAGSSIAIFGAGSVGLSAVMAAKAVGCTTIIAVDLNQDRLNFALELGATHVVNGREGNSVEKIQELTGGLGVEYSIECTSVPAVFRQAVDCLRVTGQCALVGAAALGTEVTFDMNSILFGRSVRGVIEGESVPDIFIPQLIELWKQGRFPFDKLVRFYKLDEINEAVEASEKGSVLKPILCTAA</sequence>
<dbReference type="InterPro" id="IPR020843">
    <property type="entry name" value="ER"/>
</dbReference>
<evidence type="ECO:0000313" key="9">
    <source>
        <dbReference type="Proteomes" id="UP000553706"/>
    </source>
</evidence>
<keyword evidence="4 6" id="KW-0862">Zinc</keyword>
<feature type="domain" description="Enoyl reductase (ER)" evidence="7">
    <location>
        <begin position="11"/>
        <end position="361"/>
    </location>
</feature>
<evidence type="ECO:0000256" key="6">
    <source>
        <dbReference type="RuleBase" id="RU361277"/>
    </source>
</evidence>
<dbReference type="InterPro" id="IPR013149">
    <property type="entry name" value="ADH-like_C"/>
</dbReference>
<dbReference type="Pfam" id="PF08240">
    <property type="entry name" value="ADH_N"/>
    <property type="match status" value="1"/>
</dbReference>
<dbReference type="InterPro" id="IPR013154">
    <property type="entry name" value="ADH-like_N"/>
</dbReference>
<keyword evidence="3 6" id="KW-0479">Metal-binding</keyword>